<dbReference type="GO" id="GO:0072344">
    <property type="term" value="P:rescue of stalled ribosome"/>
    <property type="evidence" value="ECO:0007669"/>
    <property type="project" value="UniProtKB-UniRule"/>
</dbReference>
<dbReference type="SUPFAM" id="SSF48334">
    <property type="entry name" value="DNA repair protein MutS, domain III"/>
    <property type="match status" value="1"/>
</dbReference>
<dbReference type="OMA" id="IHAIIND"/>
<dbReference type="InterPro" id="IPR005747">
    <property type="entry name" value="MutS2"/>
</dbReference>
<dbReference type="SMART" id="SM00534">
    <property type="entry name" value="MUTSac"/>
    <property type="match status" value="1"/>
</dbReference>
<dbReference type="GeneID" id="34301992"/>
<dbReference type="AlphaFoldDB" id="A0A9Q3XTJ0"/>
<feature type="domain" description="Smr" evidence="11">
    <location>
        <begin position="726"/>
        <end position="801"/>
    </location>
</feature>
<evidence type="ECO:0000256" key="8">
    <source>
        <dbReference type="ARBA" id="ARBA00023125"/>
    </source>
</evidence>
<comment type="caution">
    <text evidence="12">The sequence shown here is derived from an EMBL/GenBank/DDBJ whole genome shotgun (WGS) entry which is preliminary data.</text>
</comment>
<keyword evidence="10" id="KW-0175">Coiled coil</keyword>
<keyword evidence="5 9" id="KW-0378">Hydrolase</keyword>
<dbReference type="FunFam" id="3.40.50.300:FF:000830">
    <property type="entry name" value="Endonuclease MutS2"/>
    <property type="match status" value="1"/>
</dbReference>
<dbReference type="PROSITE" id="PS50828">
    <property type="entry name" value="SMR"/>
    <property type="match status" value="1"/>
</dbReference>
<dbReference type="HAMAP" id="MF_00092">
    <property type="entry name" value="MutS2"/>
    <property type="match status" value="1"/>
</dbReference>
<dbReference type="GO" id="GO:0016887">
    <property type="term" value="F:ATP hydrolysis activity"/>
    <property type="evidence" value="ECO:0007669"/>
    <property type="project" value="InterPro"/>
</dbReference>
<keyword evidence="6 9" id="KW-0067">ATP-binding</keyword>
<dbReference type="Gene3D" id="3.40.50.300">
    <property type="entry name" value="P-loop containing nucleotide triphosphate hydrolases"/>
    <property type="match status" value="1"/>
</dbReference>
<dbReference type="PROSITE" id="PS00486">
    <property type="entry name" value="DNA_MISMATCH_REPAIR_2"/>
    <property type="match status" value="1"/>
</dbReference>
<dbReference type="SUPFAM" id="SSF52540">
    <property type="entry name" value="P-loop containing nucleoside triphosphate hydrolases"/>
    <property type="match status" value="1"/>
</dbReference>
<dbReference type="Pfam" id="PF20297">
    <property type="entry name" value="MSSS"/>
    <property type="match status" value="1"/>
</dbReference>
<dbReference type="Pfam" id="PF01713">
    <property type="entry name" value="Smr"/>
    <property type="match status" value="1"/>
</dbReference>
<dbReference type="GO" id="GO:0030983">
    <property type="term" value="F:mismatched DNA binding"/>
    <property type="evidence" value="ECO:0007669"/>
    <property type="project" value="InterPro"/>
</dbReference>
<evidence type="ECO:0000256" key="7">
    <source>
        <dbReference type="ARBA" id="ARBA00022884"/>
    </source>
</evidence>
<keyword evidence="3 9" id="KW-0547">Nucleotide-binding</keyword>
<dbReference type="Proteomes" id="UP000752647">
    <property type="component" value="Unassembled WGS sequence"/>
</dbReference>
<keyword evidence="7 9" id="KW-0694">RNA-binding</keyword>
<dbReference type="PANTHER" id="PTHR48466:SF2">
    <property type="entry name" value="OS10G0509000 PROTEIN"/>
    <property type="match status" value="1"/>
</dbReference>
<evidence type="ECO:0000256" key="5">
    <source>
        <dbReference type="ARBA" id="ARBA00022801"/>
    </source>
</evidence>
<dbReference type="EC" id="3.1.-.-" evidence="9"/>
<dbReference type="InterPro" id="IPR000432">
    <property type="entry name" value="DNA_mismatch_repair_MutS_C"/>
</dbReference>
<evidence type="ECO:0000256" key="2">
    <source>
        <dbReference type="ARBA" id="ARBA00022730"/>
    </source>
</evidence>
<feature type="binding site" evidence="9">
    <location>
        <begin position="336"/>
        <end position="343"/>
    </location>
    <ligand>
        <name>ATP</name>
        <dbReference type="ChEBI" id="CHEBI:30616"/>
    </ligand>
</feature>
<evidence type="ECO:0000256" key="9">
    <source>
        <dbReference type="HAMAP-Rule" id="MF_00092"/>
    </source>
</evidence>
<dbReference type="InterPro" id="IPR036187">
    <property type="entry name" value="DNA_mismatch_repair_MutS_sf"/>
</dbReference>
<evidence type="ECO:0000256" key="3">
    <source>
        <dbReference type="ARBA" id="ARBA00022741"/>
    </source>
</evidence>
<gene>
    <name evidence="9" type="primary">mutS2</name>
    <name evidence="9" type="synonym">rqcU</name>
    <name evidence="12" type="ORF">KIJ12_06255</name>
</gene>
<dbReference type="GO" id="GO:0005524">
    <property type="term" value="F:ATP binding"/>
    <property type="evidence" value="ECO:0007669"/>
    <property type="project" value="UniProtKB-UniRule"/>
</dbReference>
<dbReference type="GO" id="GO:0019843">
    <property type="term" value="F:rRNA binding"/>
    <property type="evidence" value="ECO:0007669"/>
    <property type="project" value="UniProtKB-UniRule"/>
</dbReference>
<evidence type="ECO:0000256" key="1">
    <source>
        <dbReference type="ARBA" id="ARBA00022722"/>
    </source>
</evidence>
<evidence type="ECO:0000313" key="12">
    <source>
        <dbReference type="EMBL" id="MBZ5962745.1"/>
    </source>
</evidence>
<keyword evidence="2 9" id="KW-0699">rRNA-binding</keyword>
<dbReference type="GO" id="GO:0006298">
    <property type="term" value="P:mismatch repair"/>
    <property type="evidence" value="ECO:0007669"/>
    <property type="project" value="InterPro"/>
</dbReference>
<organism evidence="12 13">
    <name type="scientific">Leuconostoc gasicomitatum</name>
    <dbReference type="NCBI Taxonomy" id="115778"/>
    <lineage>
        <taxon>Bacteria</taxon>
        <taxon>Bacillati</taxon>
        <taxon>Bacillota</taxon>
        <taxon>Bacilli</taxon>
        <taxon>Lactobacillales</taxon>
        <taxon>Lactobacillaceae</taxon>
        <taxon>Leuconostoc</taxon>
        <taxon>Leuconostoc gelidum group</taxon>
    </lineage>
</organism>
<comment type="subunit">
    <text evidence="9">Homodimer. Binds to stalled ribosomes, contacting rRNA.</text>
</comment>
<dbReference type="GO" id="GO:0045910">
    <property type="term" value="P:negative regulation of DNA recombination"/>
    <property type="evidence" value="ECO:0007669"/>
    <property type="project" value="InterPro"/>
</dbReference>
<accession>A0A9Q3XTJ0</accession>
<dbReference type="GO" id="GO:0004519">
    <property type="term" value="F:endonuclease activity"/>
    <property type="evidence" value="ECO:0007669"/>
    <property type="project" value="UniProtKB-UniRule"/>
</dbReference>
<keyword evidence="8 9" id="KW-0238">DNA-binding</keyword>
<dbReference type="SMART" id="SM00463">
    <property type="entry name" value="SMR"/>
    <property type="match status" value="1"/>
</dbReference>
<dbReference type="InterPro" id="IPR046893">
    <property type="entry name" value="MSSS"/>
</dbReference>
<dbReference type="GO" id="GO:0140664">
    <property type="term" value="F:ATP-dependent DNA damage sensor activity"/>
    <property type="evidence" value="ECO:0007669"/>
    <property type="project" value="InterPro"/>
</dbReference>
<dbReference type="Pfam" id="PF00488">
    <property type="entry name" value="MutS_V"/>
    <property type="match status" value="1"/>
</dbReference>
<evidence type="ECO:0000256" key="10">
    <source>
        <dbReference type="SAM" id="Coils"/>
    </source>
</evidence>
<evidence type="ECO:0000256" key="6">
    <source>
        <dbReference type="ARBA" id="ARBA00022840"/>
    </source>
</evidence>
<protein>
    <recommendedName>
        <fullName evidence="9">Endonuclease MutS2</fullName>
        <ecNumber evidence="9">3.1.-.-</ecNumber>
    </recommendedName>
    <alternativeName>
        <fullName evidence="9">Ribosome-associated protein quality control-upstream factor</fullName>
        <shortName evidence="9">RQC-upstream factor</shortName>
        <shortName evidence="9">RqcU</shortName>
        <ecNumber evidence="9">3.6.4.-</ecNumber>
    </alternativeName>
</protein>
<dbReference type="InterPro" id="IPR036063">
    <property type="entry name" value="Smr_dom_sf"/>
</dbReference>
<sequence length="801" mass="87891">MNKKVLQTLEYDKIKSQLRGFLSTPVGRLEADKLHPETDVNIINYWLLETADGVLIDRLKGGIPLAKLADITPHLKRLNISASLSATELSEIGTVLRNTTAIANFFKQMADEIIGESLKVLPEQAEKLAILSDVTRQIEIAIDATGRINDEASFDLKSIRGKITGNEHAVKSKMQSYTRGKSAQYLSDPIITIRAERYVLPVKAEYRNQFGGVVHDQSQTGQTLYIEPQAVVELNNKLSELRVKEQAEEQHVLQILSSALEPYTNEIAQNVNILGHFDFVNAKARLAAQLDAMQPVVNIENHVDLQQAWHPLLDKKIAVANDITLGDQYKSIIITGPNTGGKTITIKTLGLLQLMAQSGLFITTKRPSTVGVFHEIFADIGDEQSIEQSLSTFSSHMANIISMIDDIDGNSLVIFDELGAGTDPAEGAALAIAILDKVASLGGYVIATTHYPELKLYGYNRPETLNASMVFDVETLKPTYQFLMGVPGQSNALAIAKRLGLGEDVIGAATALTDESDQDLNDMIIDLVTQRDAVKKNNAELELRLKTTAERSESLAEQQRKLDKERAQIVLEAKNEANHIVASTKKQAEQLISEIRKERLNVGQQAGSLSEQDLQVKKGQFDKLRQNDSLEKNKVLQKAKLAKALATGDEIVVKSYNQQGILVKQHSNGQWEVEMGILKMLVDEDDIVKTEATAKAQQVKTKQKRKKFVKTSTMTSAARGNASASLNLRGVRYEAALAELDRYLDTAVLANLGTVEIIHGKGTGALRKGVSEFLRSDRRVKSFHFASANAGGDGATIAELA</sequence>
<dbReference type="InterPro" id="IPR002625">
    <property type="entry name" value="Smr_dom"/>
</dbReference>
<dbReference type="PIRSF" id="PIRSF005814">
    <property type="entry name" value="MutS_YshD"/>
    <property type="match status" value="1"/>
</dbReference>
<name>A0A9Q3XTJ0_9LACO</name>
<dbReference type="PANTHER" id="PTHR48466">
    <property type="entry name" value="OS10G0509000 PROTEIN-RELATED"/>
    <property type="match status" value="1"/>
</dbReference>
<keyword evidence="1 9" id="KW-0540">Nuclease</keyword>
<dbReference type="NCBIfam" id="TIGR01069">
    <property type="entry name" value="mutS2"/>
    <property type="match status" value="1"/>
</dbReference>
<comment type="similarity">
    <text evidence="9">Belongs to the DNA mismatch repair MutS family. MutS2 subfamily.</text>
</comment>
<evidence type="ECO:0000259" key="11">
    <source>
        <dbReference type="PROSITE" id="PS50828"/>
    </source>
</evidence>
<dbReference type="RefSeq" id="WP_013231846.1">
    <property type="nucleotide sequence ID" value="NZ_BPKT01000007.1"/>
</dbReference>
<dbReference type="InterPro" id="IPR027417">
    <property type="entry name" value="P-loop_NTPase"/>
</dbReference>
<dbReference type="EMBL" id="JAHBFI010000016">
    <property type="protein sequence ID" value="MBZ5962745.1"/>
    <property type="molecule type" value="Genomic_DNA"/>
</dbReference>
<evidence type="ECO:0000256" key="4">
    <source>
        <dbReference type="ARBA" id="ARBA00022759"/>
    </source>
</evidence>
<feature type="coiled-coil region" evidence="10">
    <location>
        <begin position="531"/>
        <end position="601"/>
    </location>
</feature>
<dbReference type="Gene3D" id="3.30.1370.110">
    <property type="match status" value="1"/>
</dbReference>
<dbReference type="InterPro" id="IPR007696">
    <property type="entry name" value="DNA_mismatch_repair_MutS_core"/>
</dbReference>
<dbReference type="GO" id="GO:0043023">
    <property type="term" value="F:ribosomal large subunit binding"/>
    <property type="evidence" value="ECO:0007669"/>
    <property type="project" value="UniProtKB-UniRule"/>
</dbReference>
<evidence type="ECO:0000313" key="13">
    <source>
        <dbReference type="Proteomes" id="UP000752647"/>
    </source>
</evidence>
<dbReference type="SUPFAM" id="SSF160443">
    <property type="entry name" value="SMR domain-like"/>
    <property type="match status" value="1"/>
</dbReference>
<proteinExistence type="inferred from homology"/>
<comment type="function">
    <text evidence="9">Acts as a ribosome collision sensor, splitting the ribosome into its 2 subunits. Detects stalled/collided 70S ribosomes which it binds and splits by an ATP-hydrolysis driven conformational change. Acts upstream of the ribosome quality control system (RQC), a ribosome-associated complex that mediates the extraction of incompletely synthesized nascent chains from stalled ribosomes and their subsequent degradation. Probably generates substrates for RQC.</text>
</comment>
<dbReference type="EC" id="3.6.4.-" evidence="9"/>
<reference evidence="12" key="1">
    <citation type="submission" date="2021-05" db="EMBL/GenBank/DDBJ databases">
        <title>Pangenome of Leuconostoc gelidum warrants species status for Leuconostoc gelidum subsp. gasicomitatum.</title>
        <authorList>
            <person name="Johansson P."/>
            <person name="Sade E."/>
            <person name="Hultman J."/>
            <person name="Auvinen P."/>
            <person name="Bjorkroth J."/>
        </authorList>
    </citation>
    <scope>NUCLEOTIDE SEQUENCE</scope>
    <source>
        <strain evidence="12">A.21.4</strain>
    </source>
</reference>
<dbReference type="SMART" id="SM00533">
    <property type="entry name" value="MUTSd"/>
    <property type="match status" value="1"/>
</dbReference>
<keyword evidence="4 9" id="KW-0255">Endonuclease</keyword>
<dbReference type="InterPro" id="IPR045076">
    <property type="entry name" value="MutS"/>
</dbReference>
<comment type="function">
    <text evidence="9">Endonuclease that is involved in the suppression of homologous recombination and thus may have a key role in the control of bacterial genetic diversity.</text>
</comment>